<dbReference type="AlphaFoldDB" id="A0A937W0X9"/>
<dbReference type="Proteomes" id="UP000712673">
    <property type="component" value="Unassembled WGS sequence"/>
</dbReference>
<reference evidence="1" key="1">
    <citation type="submission" date="2019-03" db="EMBL/GenBank/DDBJ databases">
        <title>Lake Tanganyika Metagenome-Assembled Genomes (MAGs).</title>
        <authorList>
            <person name="Tran P."/>
        </authorList>
    </citation>
    <scope>NUCLEOTIDE SEQUENCE</scope>
    <source>
        <strain evidence="1">K_DeepCast_65m_m2_066</strain>
    </source>
</reference>
<evidence type="ECO:0000313" key="1">
    <source>
        <dbReference type="EMBL" id="MBM3224781.1"/>
    </source>
</evidence>
<gene>
    <name evidence="1" type="ORF">FJZ47_13385</name>
</gene>
<dbReference type="EMBL" id="VGLS01000404">
    <property type="protein sequence ID" value="MBM3224781.1"/>
    <property type="molecule type" value="Genomic_DNA"/>
</dbReference>
<name>A0A937W0X9_UNCTE</name>
<comment type="caution">
    <text evidence="1">The sequence shown here is derived from an EMBL/GenBank/DDBJ whole genome shotgun (WGS) entry which is preliminary data.</text>
</comment>
<evidence type="ECO:0000313" key="2">
    <source>
        <dbReference type="Proteomes" id="UP000712673"/>
    </source>
</evidence>
<proteinExistence type="predicted"/>
<protein>
    <submittedName>
        <fullName evidence="1">Uncharacterized protein</fullName>
    </submittedName>
</protein>
<sequence>MVPTQHITGRQTRCLGSRSEGITTYARTLLIHGVRATLPWVPLHTDGRSRWIRG</sequence>
<organism evidence="1 2">
    <name type="scientific">Tectimicrobiota bacterium</name>
    <dbReference type="NCBI Taxonomy" id="2528274"/>
    <lineage>
        <taxon>Bacteria</taxon>
        <taxon>Pseudomonadati</taxon>
        <taxon>Nitrospinota/Tectimicrobiota group</taxon>
        <taxon>Candidatus Tectimicrobiota</taxon>
    </lineage>
</organism>
<accession>A0A937W0X9</accession>